<evidence type="ECO:0000256" key="4">
    <source>
        <dbReference type="ARBA" id="ARBA00007727"/>
    </source>
</evidence>
<dbReference type="InterPro" id="IPR011050">
    <property type="entry name" value="Pectin_lyase_fold/virulence"/>
</dbReference>
<dbReference type="PROSITE" id="PS00503">
    <property type="entry name" value="PECTINESTERASE_2"/>
    <property type="match status" value="1"/>
</dbReference>
<sequence>MVSASFNRSTSARLAARGGVGSPRVSTPGSAHRNWWAAPSGPSFDRIALAFFLAAVSFVLSCALYLYVVRYLGRGRAVAEFTGKKLDSCDVFHGSWVPDERYPLYNSSQCPFAERGFNCLANGRKDTEYLKWRWKPRGCDLPWFSARDVLEWLRGKRVVFVGDSMSRTQWESFICMLMTGVEDPKTVYEVNGNQISKTIRFLGVRFESFNLNVEFYRSVFLVQQIPAPSLGRRRVRTILKLDKLDDLSSKWADADVLIFNSGHWWTASKLFDIGLNQKVCEVTEQPTIEAKGDDRREFGDILADVVANLSVPVTVLNVTLMGAFRSDAHIGIWSHPNTILDCSHWCLPGVPDAWNELVFSHLLTNVTFPFHSSSSSIFTASPSCPLPDITTTIPHSHTPLLPVARTQRHQQSMPPPARLLPLLLVLIFHVPFSHSSRHHHGRSPSPSPATPPASSDAAPLAVLLACNATRFQPVCVSTLSNAGAESSASDLLAATLTALRARLPPAVSTAKSVLAGSSNVNLTNAATNCLTFLALSSHRLSPSPSPSLISASTAMLHLYDCWSAYKYVNFSRTISDAMAYLDDTIAVNSNYISMLAARQRYGDDTSLWAPPQTERDGYWPPAAAESGKTDEDALGVPKGLPANATVCGAGCDHKTVREAVAAAPDFGEGNFVVHVKEGEYKETVNVPWEKTNVVLVGDGMGKTVITGALNADTPGVSTFNTATVGVLGDGFMARDLTIANTAGPDAHQAVAFRSTGDRTVLDTVELLGHQDTLYAHAMRQFYTRCRVSGTVDFVFGNSATVLHDTALIILPRQLKPEKGETDAVTAQGPHRPGPAHGIVLRGCAVNGSDEYMALYRERPEGHRVYLGRPWKEYSRTVYVGCTLAEIVQPQGWMPWNGDFALKTLYYGEFDSAGPGARGAGQRVKWSSQVPKDHVDVYSVASFIQGHEWIPKV</sequence>
<dbReference type="InterPro" id="IPR012334">
    <property type="entry name" value="Pectin_lyas_fold"/>
</dbReference>
<evidence type="ECO:0000256" key="1">
    <source>
        <dbReference type="ARBA" id="ARBA00004191"/>
    </source>
</evidence>
<dbReference type="PANTHER" id="PTHR31707">
    <property type="entry name" value="PECTINESTERASE"/>
    <property type="match status" value="1"/>
</dbReference>
<keyword evidence="11 17" id="KW-1133">Transmembrane helix</keyword>
<dbReference type="GO" id="GO:0000139">
    <property type="term" value="C:Golgi membrane"/>
    <property type="evidence" value="ECO:0007669"/>
    <property type="project" value="UniProtKB-SubCell"/>
</dbReference>
<dbReference type="Gramene" id="TVU36298">
    <property type="protein sequence ID" value="TVU36298"/>
    <property type="gene ID" value="EJB05_18228"/>
</dbReference>
<evidence type="ECO:0000256" key="17">
    <source>
        <dbReference type="SAM" id="Phobius"/>
    </source>
</evidence>
<evidence type="ECO:0000256" key="7">
    <source>
        <dbReference type="ARBA" id="ARBA00022679"/>
    </source>
</evidence>
<keyword evidence="13" id="KW-0063">Aspartyl esterase</keyword>
<comment type="pathway">
    <text evidence="3">Glycan metabolism; pectin degradation; 2-dehydro-3-deoxy-D-gluconate from pectin: step 1/5.</text>
</comment>
<dbReference type="AlphaFoldDB" id="A0A5J9VKJ0"/>
<keyword evidence="22" id="KW-1185">Reference proteome</keyword>
<feature type="domain" description="Trichome birefringence-like N-terminal" evidence="20">
    <location>
        <begin position="88"/>
        <end position="140"/>
    </location>
</feature>
<feature type="domain" description="Trichome birefringence-like C-terminal" evidence="19">
    <location>
        <begin position="277"/>
        <end position="360"/>
    </location>
</feature>
<feature type="domain" description="Trichome birefringence-like C-terminal" evidence="19">
    <location>
        <begin position="141"/>
        <end position="271"/>
    </location>
</feature>
<dbReference type="SUPFAM" id="SSF101148">
    <property type="entry name" value="Plant invertase/pectin methylesterase inhibitor"/>
    <property type="match status" value="1"/>
</dbReference>
<dbReference type="Pfam" id="PF14416">
    <property type="entry name" value="PMR5N"/>
    <property type="match status" value="1"/>
</dbReference>
<evidence type="ECO:0000313" key="22">
    <source>
        <dbReference type="Proteomes" id="UP000324897"/>
    </source>
</evidence>
<evidence type="ECO:0000259" key="18">
    <source>
        <dbReference type="Pfam" id="PF01095"/>
    </source>
</evidence>
<evidence type="ECO:0000256" key="15">
    <source>
        <dbReference type="PROSITE-ProRule" id="PRU10040"/>
    </source>
</evidence>
<evidence type="ECO:0000256" key="9">
    <source>
        <dbReference type="ARBA" id="ARBA00022801"/>
    </source>
</evidence>
<keyword evidence="14 17" id="KW-0472">Membrane</keyword>
<evidence type="ECO:0000256" key="16">
    <source>
        <dbReference type="SAM" id="MobiDB-lite"/>
    </source>
</evidence>
<evidence type="ECO:0000256" key="10">
    <source>
        <dbReference type="ARBA" id="ARBA00022968"/>
    </source>
</evidence>
<accession>A0A5J9VKJ0</accession>
<evidence type="ECO:0000256" key="5">
    <source>
        <dbReference type="ARBA" id="ARBA00013229"/>
    </source>
</evidence>
<comment type="similarity">
    <text evidence="4">Belongs to the PC-esterase family. TBL subfamily.</text>
</comment>
<protein>
    <recommendedName>
        <fullName evidence="5">pectinesterase</fullName>
        <ecNumber evidence="5">3.1.1.11</ecNumber>
    </recommendedName>
</protein>
<comment type="subcellular location">
    <subcellularLocation>
        <location evidence="2">Golgi apparatus membrane</location>
        <topology evidence="2">Single-pass type II membrane protein</topology>
    </subcellularLocation>
    <subcellularLocation>
        <location evidence="1">Secreted</location>
        <location evidence="1">Cell wall</location>
    </subcellularLocation>
</comment>
<evidence type="ECO:0000256" key="13">
    <source>
        <dbReference type="ARBA" id="ARBA00023085"/>
    </source>
</evidence>
<evidence type="ECO:0000256" key="14">
    <source>
        <dbReference type="ARBA" id="ARBA00023136"/>
    </source>
</evidence>
<dbReference type="InterPro" id="IPR033131">
    <property type="entry name" value="Pectinesterase_Asp_AS"/>
</dbReference>
<evidence type="ECO:0000256" key="8">
    <source>
        <dbReference type="ARBA" id="ARBA00022692"/>
    </source>
</evidence>
<evidence type="ECO:0000256" key="6">
    <source>
        <dbReference type="ARBA" id="ARBA00022512"/>
    </source>
</evidence>
<evidence type="ECO:0000259" key="19">
    <source>
        <dbReference type="Pfam" id="PF13839"/>
    </source>
</evidence>
<dbReference type="Pfam" id="PF01095">
    <property type="entry name" value="Pectinesterase"/>
    <property type="match status" value="1"/>
</dbReference>
<evidence type="ECO:0000256" key="3">
    <source>
        <dbReference type="ARBA" id="ARBA00005184"/>
    </source>
</evidence>
<keyword evidence="7" id="KW-0808">Transferase</keyword>
<name>A0A5J9VKJ0_9POAL</name>
<keyword evidence="9" id="KW-0378">Hydrolase</keyword>
<feature type="region of interest" description="Disordered" evidence="16">
    <location>
        <begin position="612"/>
        <end position="631"/>
    </location>
</feature>
<gene>
    <name evidence="21" type="ORF">EJB05_18228</name>
</gene>
<keyword evidence="6" id="KW-0964">Secreted</keyword>
<dbReference type="GO" id="GO:0030599">
    <property type="term" value="F:pectinesterase activity"/>
    <property type="evidence" value="ECO:0007669"/>
    <property type="project" value="UniProtKB-EC"/>
</dbReference>
<reference evidence="21 22" key="1">
    <citation type="journal article" date="2019" name="Sci. Rep.">
        <title>A high-quality genome of Eragrostis curvula grass provides insights into Poaceae evolution and supports new strategies to enhance forage quality.</title>
        <authorList>
            <person name="Carballo J."/>
            <person name="Santos B.A.C.M."/>
            <person name="Zappacosta D."/>
            <person name="Garbus I."/>
            <person name="Selva J.P."/>
            <person name="Gallo C.A."/>
            <person name="Diaz A."/>
            <person name="Albertini E."/>
            <person name="Caccamo M."/>
            <person name="Echenique V."/>
        </authorList>
    </citation>
    <scope>NUCLEOTIDE SEQUENCE [LARGE SCALE GENOMIC DNA]</scope>
    <source>
        <strain evidence="22">cv. Victoria</strain>
        <tissue evidence="21">Leaf</tissue>
    </source>
</reference>
<dbReference type="EMBL" id="RWGY01000009">
    <property type="protein sequence ID" value="TVU36298.1"/>
    <property type="molecule type" value="Genomic_DNA"/>
</dbReference>
<dbReference type="Gene3D" id="2.160.20.10">
    <property type="entry name" value="Single-stranded right-handed beta-helix, Pectin lyase-like"/>
    <property type="match status" value="1"/>
</dbReference>
<feature type="transmembrane region" description="Helical" evidence="17">
    <location>
        <begin position="47"/>
        <end position="68"/>
    </location>
</feature>
<dbReference type="UniPathway" id="UPA00545">
    <property type="reaction ID" value="UER00823"/>
</dbReference>
<organism evidence="21 22">
    <name type="scientific">Eragrostis curvula</name>
    <name type="common">weeping love grass</name>
    <dbReference type="NCBI Taxonomy" id="38414"/>
    <lineage>
        <taxon>Eukaryota</taxon>
        <taxon>Viridiplantae</taxon>
        <taxon>Streptophyta</taxon>
        <taxon>Embryophyta</taxon>
        <taxon>Tracheophyta</taxon>
        <taxon>Spermatophyta</taxon>
        <taxon>Magnoliopsida</taxon>
        <taxon>Liliopsida</taxon>
        <taxon>Poales</taxon>
        <taxon>Poaceae</taxon>
        <taxon>PACMAD clade</taxon>
        <taxon>Chloridoideae</taxon>
        <taxon>Eragrostideae</taxon>
        <taxon>Eragrostidinae</taxon>
        <taxon>Eragrostis</taxon>
    </lineage>
</organism>
<proteinExistence type="inferred from homology"/>
<dbReference type="Gene3D" id="1.20.140.40">
    <property type="entry name" value="Invertase/pectin methylesterase inhibitor family protein"/>
    <property type="match status" value="1"/>
</dbReference>
<evidence type="ECO:0000313" key="21">
    <source>
        <dbReference type="EMBL" id="TVU36298.1"/>
    </source>
</evidence>
<feature type="active site" evidence="15">
    <location>
        <position position="792"/>
    </location>
</feature>
<dbReference type="OrthoDB" id="2019149at2759"/>
<dbReference type="InterPro" id="IPR026057">
    <property type="entry name" value="TBL_C"/>
</dbReference>
<keyword evidence="12" id="KW-0333">Golgi apparatus</keyword>
<dbReference type="FunFam" id="2.160.20.10:FF:000029">
    <property type="entry name" value="Pectinesterase 4"/>
    <property type="match status" value="1"/>
</dbReference>
<dbReference type="InterPro" id="IPR000070">
    <property type="entry name" value="Pectinesterase_cat"/>
</dbReference>
<evidence type="ECO:0000256" key="2">
    <source>
        <dbReference type="ARBA" id="ARBA00004323"/>
    </source>
</evidence>
<dbReference type="Pfam" id="PF13839">
    <property type="entry name" value="PC-Esterase"/>
    <property type="match status" value="2"/>
</dbReference>
<keyword evidence="8 17" id="KW-0812">Transmembrane</keyword>
<dbReference type="InterPro" id="IPR035513">
    <property type="entry name" value="Invertase/methylesterase_inhib"/>
</dbReference>
<keyword evidence="6" id="KW-0134">Cell wall</keyword>
<evidence type="ECO:0000256" key="11">
    <source>
        <dbReference type="ARBA" id="ARBA00022989"/>
    </source>
</evidence>
<dbReference type="Proteomes" id="UP000324897">
    <property type="component" value="Unassembled WGS sequence"/>
</dbReference>
<dbReference type="GO" id="GO:1990538">
    <property type="term" value="F:xylan O-acetyltransferase activity"/>
    <property type="evidence" value="ECO:0007669"/>
    <property type="project" value="UniProtKB-ARBA"/>
</dbReference>
<comment type="caution">
    <text evidence="21">The sequence shown here is derived from an EMBL/GenBank/DDBJ whole genome shotgun (WGS) entry which is preliminary data.</text>
</comment>
<dbReference type="InterPro" id="IPR025846">
    <property type="entry name" value="TBL_N"/>
</dbReference>
<dbReference type="GO" id="GO:0042545">
    <property type="term" value="P:cell wall modification"/>
    <property type="evidence" value="ECO:0007669"/>
    <property type="project" value="InterPro"/>
</dbReference>
<dbReference type="EC" id="3.1.1.11" evidence="5"/>
<dbReference type="GO" id="GO:0045490">
    <property type="term" value="P:pectin catabolic process"/>
    <property type="evidence" value="ECO:0007669"/>
    <property type="project" value="UniProtKB-UniPathway"/>
</dbReference>
<dbReference type="SUPFAM" id="SSF51126">
    <property type="entry name" value="Pectin lyase-like"/>
    <property type="match status" value="1"/>
</dbReference>
<evidence type="ECO:0000256" key="12">
    <source>
        <dbReference type="ARBA" id="ARBA00023034"/>
    </source>
</evidence>
<feature type="domain" description="Pectinesterase catalytic" evidence="18">
    <location>
        <begin position="648"/>
        <end position="945"/>
    </location>
</feature>
<evidence type="ECO:0000259" key="20">
    <source>
        <dbReference type="Pfam" id="PF14416"/>
    </source>
</evidence>
<keyword evidence="10" id="KW-0735">Signal-anchor</keyword>